<feature type="transmembrane region" description="Helical" evidence="2">
    <location>
        <begin position="82"/>
        <end position="105"/>
    </location>
</feature>
<evidence type="ECO:0000256" key="1">
    <source>
        <dbReference type="SAM" id="MobiDB-lite"/>
    </source>
</evidence>
<evidence type="ECO:0000313" key="4">
    <source>
        <dbReference type="Proteomes" id="UP000292241"/>
    </source>
</evidence>
<comment type="caution">
    <text evidence="3">The sequence shown here is derived from an EMBL/GenBank/DDBJ whole genome shotgun (WGS) entry which is preliminary data.</text>
</comment>
<accession>A0A4R0SU58</accession>
<feature type="transmembrane region" description="Helical" evidence="2">
    <location>
        <begin position="160"/>
        <end position="179"/>
    </location>
</feature>
<keyword evidence="2" id="KW-1133">Transmembrane helix</keyword>
<keyword evidence="2" id="KW-0472">Membrane</keyword>
<organism evidence="3 4">
    <name type="scientific">Bifidobacterium longum subsp. longum</name>
    <dbReference type="NCBI Taxonomy" id="1679"/>
    <lineage>
        <taxon>Bacteria</taxon>
        <taxon>Bacillati</taxon>
        <taxon>Actinomycetota</taxon>
        <taxon>Actinomycetes</taxon>
        <taxon>Bifidobacteriales</taxon>
        <taxon>Bifidobacteriaceae</taxon>
        <taxon>Bifidobacterium</taxon>
    </lineage>
</organism>
<evidence type="ECO:0000313" key="3">
    <source>
        <dbReference type="EMBL" id="TCD85651.1"/>
    </source>
</evidence>
<feature type="compositionally biased region" description="Basic and acidic residues" evidence="1">
    <location>
        <begin position="29"/>
        <end position="39"/>
    </location>
</feature>
<reference evidence="3 4" key="1">
    <citation type="journal article" date="2018" name="Sci. Rep.">
        <title>Genomic diversity and distribution of Bifidobacterium longum subsp. longum across the human lifespan.</title>
        <authorList>
            <person name="Odamaki T."/>
            <person name="Bottacini F."/>
            <person name="Kato K."/>
            <person name="Mitsuyama E."/>
            <person name="Yoshida K."/>
            <person name="Horigome A."/>
            <person name="Xiao J.Z."/>
            <person name="van Sinderen D."/>
        </authorList>
    </citation>
    <scope>NUCLEOTIDE SEQUENCE [LARGE SCALE GENOMIC DNA]</scope>
    <source>
        <strain evidence="3 4">MCC10008</strain>
    </source>
</reference>
<protein>
    <submittedName>
        <fullName evidence="3">Uncharacterized protein</fullName>
    </submittedName>
</protein>
<dbReference type="RefSeq" id="WP_207391986.1">
    <property type="nucleotide sequence ID" value="NZ_SHPR01000001.1"/>
</dbReference>
<dbReference type="EMBL" id="SHPR01000001">
    <property type="protein sequence ID" value="TCD85651.1"/>
    <property type="molecule type" value="Genomic_DNA"/>
</dbReference>
<gene>
    <name evidence="3" type="ORF">MCC10008_0129</name>
</gene>
<feature type="compositionally biased region" description="Basic and acidic residues" evidence="1">
    <location>
        <begin position="1"/>
        <end position="20"/>
    </location>
</feature>
<dbReference type="AlphaFoldDB" id="A0A4R0SU58"/>
<name>A0A4R0SU58_BIFLL</name>
<proteinExistence type="predicted"/>
<feature type="transmembrane region" description="Helical" evidence="2">
    <location>
        <begin position="114"/>
        <end position="131"/>
    </location>
</feature>
<feature type="transmembrane region" description="Helical" evidence="2">
    <location>
        <begin position="50"/>
        <end position="70"/>
    </location>
</feature>
<feature type="region of interest" description="Disordered" evidence="1">
    <location>
        <begin position="1"/>
        <end position="39"/>
    </location>
</feature>
<dbReference type="Proteomes" id="UP000292241">
    <property type="component" value="Unassembled WGS sequence"/>
</dbReference>
<keyword evidence="2" id="KW-0812">Transmembrane</keyword>
<sequence>MDAERDTDGTMDAHEGDHTPADGAGTEGEGGKPDTRPGDKLAIIRRNPGGLSVFTHAATLTAIVVLYNWFGQTYLLSRLSLAYILYFFPGLLITPMTALLVTAFLHDRLSWKKIICIIVLSYCLTILGVFLNELWCWRKDAALEGLRNIWLFIDQPTPAITFYGLQGWPTIIYGIGLALRSLIKRSTSL</sequence>
<evidence type="ECO:0000256" key="2">
    <source>
        <dbReference type="SAM" id="Phobius"/>
    </source>
</evidence>